<evidence type="ECO:0000256" key="2">
    <source>
        <dbReference type="ARBA" id="ARBA00004532"/>
    </source>
</evidence>
<dbReference type="STRING" id="50429.A0A2B4SAZ8"/>
<dbReference type="SUPFAM" id="SSF48452">
    <property type="entry name" value="TPR-like"/>
    <property type="match status" value="1"/>
</dbReference>
<evidence type="ECO:0000256" key="1">
    <source>
        <dbReference type="ARBA" id="ARBA00004138"/>
    </source>
</evidence>
<keyword evidence="5" id="KW-0853">WD repeat</keyword>
<evidence type="ECO:0000313" key="17">
    <source>
        <dbReference type="EMBL" id="PFX25625.1"/>
    </source>
</evidence>
<dbReference type="FunFam" id="2.130.10.10:FF:002910">
    <property type="entry name" value="Predicted protein"/>
    <property type="match status" value="1"/>
</dbReference>
<keyword evidence="11" id="KW-1015">Disulfide bond</keyword>
<dbReference type="GO" id="GO:0005930">
    <property type="term" value="C:axoneme"/>
    <property type="evidence" value="ECO:0007669"/>
    <property type="project" value="TreeGrafter"/>
</dbReference>
<evidence type="ECO:0000256" key="8">
    <source>
        <dbReference type="ARBA" id="ARBA00022803"/>
    </source>
</evidence>
<dbReference type="FunFam" id="1.25.40.470:FF:000012">
    <property type="entry name" value="intraflagellar transport protein 172 homolog"/>
    <property type="match status" value="1"/>
</dbReference>
<dbReference type="OrthoDB" id="10059293at2759"/>
<dbReference type="PROSITE" id="PS50279">
    <property type="entry name" value="BPTI_KUNITZ_2"/>
    <property type="match status" value="1"/>
</dbReference>
<dbReference type="Pfam" id="PF00400">
    <property type="entry name" value="WD40"/>
    <property type="match status" value="1"/>
</dbReference>
<dbReference type="InterPro" id="IPR049012">
    <property type="entry name" value="Mutator_transp_dom"/>
</dbReference>
<dbReference type="Gene3D" id="1.25.40.10">
    <property type="entry name" value="Tetratricopeptide repeat domain"/>
    <property type="match status" value="1"/>
</dbReference>
<dbReference type="InterPro" id="IPR036322">
    <property type="entry name" value="WD40_repeat_dom_sf"/>
</dbReference>
<gene>
    <name evidence="17" type="primary">ift172</name>
    <name evidence="17" type="ORF">AWC38_SpisGene9740</name>
</gene>
<evidence type="ECO:0000256" key="10">
    <source>
        <dbReference type="ARBA" id="ARBA00023069"/>
    </source>
</evidence>
<keyword evidence="10" id="KW-0969">Cilium</keyword>
<comment type="similarity">
    <text evidence="14">Belongs to the IFT172 family.</text>
</comment>
<dbReference type="GO" id="GO:0030992">
    <property type="term" value="C:intraciliary transport particle B"/>
    <property type="evidence" value="ECO:0007669"/>
    <property type="project" value="TreeGrafter"/>
</dbReference>
<dbReference type="GO" id="GO:0004867">
    <property type="term" value="F:serine-type endopeptidase inhibitor activity"/>
    <property type="evidence" value="ECO:0007669"/>
    <property type="project" value="UniProtKB-KW"/>
</dbReference>
<evidence type="ECO:0000256" key="3">
    <source>
        <dbReference type="ARBA" id="ARBA00007226"/>
    </source>
</evidence>
<evidence type="ECO:0000256" key="6">
    <source>
        <dbReference type="ARBA" id="ARBA00022690"/>
    </source>
</evidence>
<evidence type="ECO:0000256" key="11">
    <source>
        <dbReference type="ARBA" id="ARBA00023157"/>
    </source>
</evidence>
<feature type="domain" description="BPTI/Kunitz inhibitor" evidence="16">
    <location>
        <begin position="1869"/>
        <end position="1919"/>
    </location>
</feature>
<protein>
    <recommendedName>
        <fullName evidence="15">Intraflagellar transport protein 172 homolog</fullName>
    </recommendedName>
</protein>
<keyword evidence="13" id="KW-0166">Nematocyst</keyword>
<dbReference type="SUPFAM" id="SSF57362">
    <property type="entry name" value="BPTI-like"/>
    <property type="match status" value="1"/>
</dbReference>
<keyword evidence="17" id="KW-0282">Flagellum</keyword>
<dbReference type="PANTHER" id="PTHR15722">
    <property type="entry name" value="IFT140/172-RELATED"/>
    <property type="match status" value="1"/>
</dbReference>
<dbReference type="PROSITE" id="PS00280">
    <property type="entry name" value="BPTI_KUNITZ_1"/>
    <property type="match status" value="1"/>
</dbReference>
<dbReference type="FunFam" id="1.25.40.470:FF:000013">
    <property type="entry name" value="intraflagellar transport protein 172 homolog"/>
    <property type="match status" value="1"/>
</dbReference>
<dbReference type="Gene3D" id="1.25.40.470">
    <property type="match status" value="3"/>
</dbReference>
<dbReference type="SUPFAM" id="SSF50969">
    <property type="entry name" value="YVTN repeat-like/Quinoprotein amine dehydrogenase"/>
    <property type="match status" value="1"/>
</dbReference>
<dbReference type="FunFam" id="4.10.410.10:FF:000020">
    <property type="entry name" value="Collagen, type VI, alpha 3"/>
    <property type="match status" value="1"/>
</dbReference>
<evidence type="ECO:0000256" key="4">
    <source>
        <dbReference type="ARBA" id="ARBA00022473"/>
    </source>
</evidence>
<comment type="subcellular location">
    <subcellularLocation>
        <location evidence="1">Cell projection</location>
        <location evidence="1">Cilium</location>
    </subcellularLocation>
    <subcellularLocation>
        <location evidence="2">Nematocyst</location>
    </subcellularLocation>
</comment>
<keyword evidence="4" id="KW-0217">Developmental protein</keyword>
<dbReference type="PRINTS" id="PR00759">
    <property type="entry name" value="BASICPTASE"/>
</dbReference>
<accession>A0A2B4SAZ8</accession>
<dbReference type="InterPro" id="IPR001680">
    <property type="entry name" value="WD40_rpt"/>
</dbReference>
<dbReference type="PANTHER" id="PTHR15722:SF2">
    <property type="entry name" value="INTRAFLAGELLAR TRANSPORT PROTEIN 172 HOMOLOG"/>
    <property type="match status" value="1"/>
</dbReference>
<evidence type="ECO:0000256" key="5">
    <source>
        <dbReference type="ARBA" id="ARBA00022574"/>
    </source>
</evidence>
<dbReference type="InterPro" id="IPR020901">
    <property type="entry name" value="Prtase_inh_Kunz-CS"/>
</dbReference>
<evidence type="ECO:0000313" key="18">
    <source>
        <dbReference type="Proteomes" id="UP000225706"/>
    </source>
</evidence>
<dbReference type="SMART" id="SM00131">
    <property type="entry name" value="KU"/>
    <property type="match status" value="1"/>
</dbReference>
<evidence type="ECO:0000259" key="16">
    <source>
        <dbReference type="PROSITE" id="PS50279"/>
    </source>
</evidence>
<keyword evidence="6" id="KW-0646">Protease inhibitor</keyword>
<proteinExistence type="inferred from homology"/>
<dbReference type="Gene3D" id="2.130.10.10">
    <property type="entry name" value="YVTN repeat-like/Quinoprotein amine dehydrogenase"/>
    <property type="match status" value="2"/>
</dbReference>
<dbReference type="FunFam" id="2.130.10.10:FF:001535">
    <property type="entry name" value="Intraflagellar transport protein 172 homolog"/>
    <property type="match status" value="1"/>
</dbReference>
<dbReference type="InterPro" id="IPR011044">
    <property type="entry name" value="Quino_amine_DH_bsu"/>
</dbReference>
<evidence type="ECO:0000256" key="9">
    <source>
        <dbReference type="ARBA" id="ARBA00022900"/>
    </source>
</evidence>
<evidence type="ECO:0000256" key="14">
    <source>
        <dbReference type="ARBA" id="ARBA00038130"/>
    </source>
</evidence>
<dbReference type="InterPro" id="IPR011990">
    <property type="entry name" value="TPR-like_helical_dom_sf"/>
</dbReference>
<dbReference type="SUPFAM" id="SSF50978">
    <property type="entry name" value="WD40 repeat-like"/>
    <property type="match status" value="1"/>
</dbReference>
<dbReference type="Pfam" id="PF20700">
    <property type="entry name" value="Mutator"/>
    <property type="match status" value="2"/>
</dbReference>
<keyword evidence="9" id="KW-0722">Serine protease inhibitor</keyword>
<comment type="similarity">
    <text evidence="3">Belongs to the venom Kunitz-type family. Sea anemone type 2 potassium channel toxin subfamily.</text>
</comment>
<evidence type="ECO:0000256" key="7">
    <source>
        <dbReference type="ARBA" id="ARBA00022737"/>
    </source>
</evidence>
<dbReference type="Gene3D" id="4.10.410.10">
    <property type="entry name" value="Pancreatic trypsin inhibitor Kunitz domain"/>
    <property type="match status" value="1"/>
</dbReference>
<evidence type="ECO:0000256" key="13">
    <source>
        <dbReference type="ARBA" id="ARBA00023331"/>
    </source>
</evidence>
<comment type="caution">
    <text evidence="17">The sequence shown here is derived from an EMBL/GenBank/DDBJ whole genome shotgun (WGS) entry which is preliminary data.</text>
</comment>
<dbReference type="EMBL" id="LSMT01000146">
    <property type="protein sequence ID" value="PFX25625.1"/>
    <property type="molecule type" value="Genomic_DNA"/>
</dbReference>
<dbReference type="FunFam" id="1.25.40.470:FF:000008">
    <property type="entry name" value="Intraflagellar transport protein 172 homolog"/>
    <property type="match status" value="1"/>
</dbReference>
<dbReference type="InterPro" id="IPR015943">
    <property type="entry name" value="WD40/YVTN_repeat-like_dom_sf"/>
</dbReference>
<dbReference type="GO" id="GO:0042073">
    <property type="term" value="P:intraciliary transport"/>
    <property type="evidence" value="ECO:0007669"/>
    <property type="project" value="TreeGrafter"/>
</dbReference>
<dbReference type="Pfam" id="PF24762">
    <property type="entry name" value="TPR_IF140-IFT172"/>
    <property type="match status" value="1"/>
</dbReference>
<keyword evidence="7" id="KW-0677">Repeat</keyword>
<dbReference type="InterPro" id="IPR036880">
    <property type="entry name" value="Kunitz_BPTI_sf"/>
</dbReference>
<dbReference type="GO" id="GO:0036064">
    <property type="term" value="C:ciliary basal body"/>
    <property type="evidence" value="ECO:0007669"/>
    <property type="project" value="TreeGrafter"/>
</dbReference>
<evidence type="ECO:0000256" key="15">
    <source>
        <dbReference type="ARBA" id="ARBA00073483"/>
    </source>
</evidence>
<dbReference type="Pfam" id="PF23387">
    <property type="entry name" value="TPR_IFT80_172"/>
    <property type="match status" value="1"/>
</dbReference>
<sequence>MQLRYMKTLLNPQDGACKVTAMAWSPNNTKMAVVTMDRVVILYDELGERRDKFSTKPANSQAGKKSYIVKGLAFSPDSTKIAVGQTDNIIFVYKIGEEWGEKKVICNKFVQQSPVTCLIWPPEQQNIVFGLADGKVRIANLKTNKSTTLYGTDNYVVSLAANVSGKGILSGHIDGAIVRYFFDDEGTGLSQGQLCKHPCSPYALCWGSSIVAAGCDKKIVAYGKEGRVLQNFDYTRDDDEKEFTVAICSPSGQSVVVGSYDRLRVFNWSPRKGSWDESKPKDIPNLYTITSMAWKRDGSRLVAGTLCGGVELFDCCLRRSVYKNKFEMTYVGLSQVIVKNLSSGTRVVLKSHYGYEIDKVSIMGKDRFLVAYTTDTLLVGDLQNNKLSEVPWQGTGGNEKFFFENENVCMVFNAGELSLVEYGNNEILGTVRTEFMNPHLISVRLNERKQRGVENNKKMAYLVDLKTIIVVDMITGINIASVNHDSRIDWLELNETGRTLLFRDKKLKLHLLDVETQTRSTILNYCTYVQWVPLSDVVVAQNRGNLCVWYNIDSPQRVTMFPIKGDVVDLERADGKTEVLVNEGVTTISYTLDEGLIEFGTAIDDGDFPRAVTFLESLEMSLETEAMWKTLSRLALEARQLHIAERCFAALGDVSKAKALRQINKIAEETAEEMGGDGTNHVRVRAKLAVLDKNFKLAETILLEQGYVDEAIEMYQELHKWDEAIAVGQAKGHPELDNLRTAHYQWLSDTAQEEKAGEVKEREGNYVEAINLYLKAGLPAKAARLALSKEELIHSAELSERIASALLKGGLYEQAGELYEKCGKNDKAMDSYRKGHAYRRAVELSRAAFPREVVKLEEAWGDYLVSQKQLDAAINHYIEAGCSIKAIEAAIQARQWNKAVQIVELQDDNVAERYYHQIAQHYSQVQEYKLAEKYFVKGGDPRAAIEMYTKANMYEAAHKLAVQCMTQEEVAVIYISQAQELEAQGKYKEAERLYCTVDEPDLAINMYKKHRQFDNMIRLVAIHHEDLLADTHIHLAKELEAEGQLRQAEHHFLEARDWKAAVNMYRNQDMWEEAYRVAKQHGSQNASKQVAYLWAKNLGGDSAVKLLTKFGLLESAIDYAAENCAFEFAFDLSRTAMKSKLPDIHLKYAMFLEDEGKFAEAEKEFIKAGKSKEAVLMYVHNQDWDSAQRVAEENDPDSVTDVLVGQARVAFDKKEYQKSETFLLRAQRPELAARYYKEAGMWTDALRVVKEYLPHKLEQWQDEYDREVMSKGNRGAESLLSQGKEWEKKAEYNRAIDMYLKITPNTTTDHELVEDAMVKAVELAMKFASDRAHDVAKAACPRLAEIKCYEQAQLLSHQLSRKPLPGLTSIEQLELLALADTFASTKLDLEESPGSIERGAGELYLGVEMVKEAIDVYIQGELWPKAKRCAAEMAPKYEQYVEDAYVAFLKQKGQAEQLVDVDVIAGLDMMIQRGQWDKAIETAEQQGYEVLSKYVALYAANAIKDGNTLKALDLFCKYGAPANAQNFNIYKRIVMDVISMPGLRSADSYRTWADLRDVLFEIVEGLSKGSSSPQAHEFEVMLEVAHYYSTRCACMQHKSLDTLAAKLSTSLLRHSDLMPCDKAFYEAGVAAKGVGWDNMAFVFLNRYLDLSEGIEEGSLDMLDNSDFAGTDIPFEVPVPEKQHLPEEKREEVKEWVLAVSMDQKVEQVLPTDERDSYEACLVAVNTGITSLPCVITGYPVLRNKIEFKRPGKAANKEDWNKFIMATKVSHSPECQDVLRFLGNWLDYQPLFGVRALPWGGEGGTKRTGLERAVEIEPTYISVEEQCLACRAGVLVEFGRKLGLRAFCFIFQTERQMERGEQLEVPENPCNLPKEIGLCKAAIPRFFYNSRTGECEEFTYGGCGGNGNNFETKEKCLKECKKEEVHGDLTIEENTASRYGLMSDLSIHCNSCDESTPWQTSPNLAKKGKSFDVNRRAVYHSIETGSGYEGLSSFCAIMNMPCLSRAAYYKQVDVILEALESEAKEELKGAGQRLRKLIMEENGISDSTTIIDAAVSFDGTWAKRGFTSLTGVVFVISIDTGEVLDYHVMSKSCRKCSLKNSQCEGNVEEFEEWRREHVASGDCDINFEGSSPAMEAEGASVLWNRSIELHNMRYKWMVSDGDSKAFNTVQHAYDDCEVIKLDCVGHVQKRMGKHLMNLKACSKGKLADGKPIGGRGRLTEGKIKQLQRYYGLAIRQNTLTKANPSEREVDIAVYAMKKNIIAILHHCVNSTDNAKQHHHNMRYKWMVSDGDSKAFNTVQHAYDDCEVIKLDCVGHVQKRMGKHLMNLKACSKGKLADGKPIGGRGRLTEGKIKQLQRYYGLAIRQNTLTKANPSEREVDIAVYAMKKNIIAILHHCVNSTDNAKQHRFCPPGDSSWCKWQQDQATGTSTYKGDDCLPEVFVETLKPTFVSLSDSKLLERCVRGKTQNPNESINAMVWVRCPKHKHHGVKVVRCAAASAVCHFHRGAESRERLMERLSIPGGAFTEDAFRLRDNSRLRKADKQATAKEKKRRQGLQLIRTQREAALREKEDVLYEAGAF</sequence>
<dbReference type="SMART" id="SM00320">
    <property type="entry name" value="WD40"/>
    <property type="match status" value="6"/>
</dbReference>
<keyword evidence="12" id="KW-0966">Cell projection</keyword>
<organism evidence="17 18">
    <name type="scientific">Stylophora pistillata</name>
    <name type="common">Smooth cauliflower coral</name>
    <dbReference type="NCBI Taxonomy" id="50429"/>
    <lineage>
        <taxon>Eukaryota</taxon>
        <taxon>Metazoa</taxon>
        <taxon>Cnidaria</taxon>
        <taxon>Anthozoa</taxon>
        <taxon>Hexacorallia</taxon>
        <taxon>Scleractinia</taxon>
        <taxon>Astrocoeniina</taxon>
        <taxon>Pocilloporidae</taxon>
        <taxon>Stylophora</taxon>
    </lineage>
</organism>
<dbReference type="InterPro" id="IPR056157">
    <property type="entry name" value="TPR_IFT80_172_dom"/>
</dbReference>
<dbReference type="GO" id="GO:0042151">
    <property type="term" value="C:nematocyst"/>
    <property type="evidence" value="ECO:0007669"/>
    <property type="project" value="UniProtKB-SubCell"/>
</dbReference>
<keyword evidence="18" id="KW-1185">Reference proteome</keyword>
<dbReference type="InterPro" id="IPR002223">
    <property type="entry name" value="Kunitz_BPTI"/>
</dbReference>
<evidence type="ECO:0000256" key="12">
    <source>
        <dbReference type="ARBA" id="ARBA00023273"/>
    </source>
</evidence>
<name>A0A2B4SAZ8_STYPI</name>
<dbReference type="InterPro" id="IPR056168">
    <property type="entry name" value="TPR_IF140/IFT172/WDR19"/>
</dbReference>
<reference evidence="18" key="1">
    <citation type="journal article" date="2017" name="bioRxiv">
        <title>Comparative analysis of the genomes of Stylophora pistillata and Acropora digitifera provides evidence for extensive differences between species of corals.</title>
        <authorList>
            <person name="Voolstra C.R."/>
            <person name="Li Y."/>
            <person name="Liew Y.J."/>
            <person name="Baumgarten S."/>
            <person name="Zoccola D."/>
            <person name="Flot J.-F."/>
            <person name="Tambutte S."/>
            <person name="Allemand D."/>
            <person name="Aranda M."/>
        </authorList>
    </citation>
    <scope>NUCLEOTIDE SEQUENCE [LARGE SCALE GENOMIC DNA]</scope>
</reference>
<keyword evidence="8" id="KW-0802">TPR repeat</keyword>
<dbReference type="Proteomes" id="UP000225706">
    <property type="component" value="Unassembled WGS sequence"/>
</dbReference>